<reference evidence="3" key="1">
    <citation type="submission" date="2019-02" db="EMBL/GenBank/DDBJ databases">
        <title>Draft genome sequence of Sphaerospermopsis reniformis NIES-1949.</title>
        <authorList>
            <person name="Yamaguchi H."/>
            <person name="Suzuki S."/>
            <person name="Kawachi M."/>
        </authorList>
    </citation>
    <scope>NUCLEOTIDE SEQUENCE [LARGE SCALE GENOMIC DNA]</scope>
    <source>
        <strain evidence="3">NIES-1949</strain>
    </source>
</reference>
<evidence type="ECO:0000256" key="1">
    <source>
        <dbReference type="PROSITE-ProRule" id="PRU00339"/>
    </source>
</evidence>
<dbReference type="EMBL" id="BJCE01000092">
    <property type="protein sequence ID" value="GCL37708.1"/>
    <property type="molecule type" value="Genomic_DNA"/>
</dbReference>
<dbReference type="PROSITE" id="PS50293">
    <property type="entry name" value="TPR_REGION"/>
    <property type="match status" value="1"/>
</dbReference>
<dbReference type="SUPFAM" id="SSF48452">
    <property type="entry name" value="TPR-like"/>
    <property type="match status" value="1"/>
</dbReference>
<organism evidence="2 3">
    <name type="scientific">Sphaerospermopsis reniformis</name>
    <dbReference type="NCBI Taxonomy" id="531300"/>
    <lineage>
        <taxon>Bacteria</taxon>
        <taxon>Bacillati</taxon>
        <taxon>Cyanobacteriota</taxon>
        <taxon>Cyanophyceae</taxon>
        <taxon>Nostocales</taxon>
        <taxon>Aphanizomenonaceae</taxon>
        <taxon>Sphaerospermopsis</taxon>
    </lineage>
</organism>
<evidence type="ECO:0000313" key="3">
    <source>
        <dbReference type="Proteomes" id="UP000300142"/>
    </source>
</evidence>
<dbReference type="Gene3D" id="1.25.40.10">
    <property type="entry name" value="Tetratricopeptide repeat domain"/>
    <property type="match status" value="1"/>
</dbReference>
<dbReference type="InterPro" id="IPR011990">
    <property type="entry name" value="TPR-like_helical_dom_sf"/>
</dbReference>
<gene>
    <name evidence="2" type="ORF">SR1949_28190</name>
</gene>
<dbReference type="Pfam" id="PF06051">
    <property type="entry name" value="DUF928"/>
    <property type="match status" value="1"/>
</dbReference>
<dbReference type="PROSITE" id="PS50005">
    <property type="entry name" value="TPR"/>
    <property type="match status" value="1"/>
</dbReference>
<feature type="repeat" description="TPR" evidence="1">
    <location>
        <begin position="46"/>
        <end position="79"/>
    </location>
</feature>
<proteinExistence type="predicted"/>
<protein>
    <submittedName>
        <fullName evidence="2">Uncharacterized protein</fullName>
    </submittedName>
</protein>
<sequence length="306" mass="34717">MYYMKLKLWTVVFLAGLVSLPLDIVHQTQVLATDEPIHIAQTPSNYDQYMQLGYRETAKRNYRRALQYFQQALQLRPDDSHAKAAIRNVSSYIETDSSLIAFVPGRPNRLRAAATRGNCFLNSKNAVALIPTDNEAQTVSPHPTFFFYIPETAQPLQGLEFVLWDNENDKTLYKKTIKSVTQGGIVSITIPTDQPSLEPEKQYTWGFSMVCDFANRDQDLYLDGKINLVTNDNLSYQIKQSTQPLEQVVLYATAGLWENAVSILANLRRQNPDDSQVKKYWIDLLTSVDLQAVAQEPLLSCCTPEN</sequence>
<dbReference type="InterPro" id="IPR019734">
    <property type="entry name" value="TPR_rpt"/>
</dbReference>
<keyword evidence="1" id="KW-0802">TPR repeat</keyword>
<keyword evidence="3" id="KW-1185">Reference proteome</keyword>
<accession>A0A480A2F7</accession>
<comment type="caution">
    <text evidence="2">The sequence shown here is derived from an EMBL/GenBank/DDBJ whole genome shotgun (WGS) entry which is preliminary data.</text>
</comment>
<evidence type="ECO:0000313" key="2">
    <source>
        <dbReference type="EMBL" id="GCL37708.1"/>
    </source>
</evidence>
<dbReference type="InterPro" id="IPR010328">
    <property type="entry name" value="DUF928"/>
</dbReference>
<dbReference type="Proteomes" id="UP000300142">
    <property type="component" value="Unassembled WGS sequence"/>
</dbReference>
<dbReference type="AlphaFoldDB" id="A0A480A2F7"/>
<name>A0A480A2F7_9CYAN</name>